<keyword evidence="2" id="KW-0732">Signal</keyword>
<feature type="region of interest" description="Disordered" evidence="1">
    <location>
        <begin position="26"/>
        <end position="101"/>
    </location>
</feature>
<evidence type="ECO:0000313" key="4">
    <source>
        <dbReference type="Proteomes" id="UP000623172"/>
    </source>
</evidence>
<evidence type="ECO:0000256" key="2">
    <source>
        <dbReference type="SAM" id="SignalP"/>
    </source>
</evidence>
<keyword evidence="4" id="KW-1185">Reference proteome</keyword>
<organism evidence="3 4">
    <name type="scientific">Gehongia tenuis</name>
    <dbReference type="NCBI Taxonomy" id="2763655"/>
    <lineage>
        <taxon>Bacteria</taxon>
        <taxon>Bacillati</taxon>
        <taxon>Bacillota</taxon>
        <taxon>Clostridia</taxon>
        <taxon>Christensenellales</taxon>
        <taxon>Christensenellaceae</taxon>
        <taxon>Gehongia</taxon>
    </lineage>
</organism>
<name>A0A926HNK9_9FIRM</name>
<dbReference type="AlphaFoldDB" id="A0A926HNK9"/>
<accession>A0A926HNK9</accession>
<dbReference type="PROSITE" id="PS51257">
    <property type="entry name" value="PROKAR_LIPOPROTEIN"/>
    <property type="match status" value="1"/>
</dbReference>
<feature type="signal peptide" evidence="2">
    <location>
        <begin position="1"/>
        <end position="22"/>
    </location>
</feature>
<comment type="caution">
    <text evidence="3">The sequence shown here is derived from an EMBL/GenBank/DDBJ whole genome shotgun (WGS) entry which is preliminary data.</text>
</comment>
<dbReference type="EMBL" id="JACRSR010000001">
    <property type="protein sequence ID" value="MBC8530268.1"/>
    <property type="molecule type" value="Genomic_DNA"/>
</dbReference>
<reference evidence="3" key="1">
    <citation type="submission" date="2020-08" db="EMBL/GenBank/DDBJ databases">
        <title>Genome public.</title>
        <authorList>
            <person name="Liu C."/>
            <person name="Sun Q."/>
        </authorList>
    </citation>
    <scope>NUCLEOTIDE SEQUENCE</scope>
    <source>
        <strain evidence="3">NSJ-53</strain>
    </source>
</reference>
<gene>
    <name evidence="3" type="ORF">H8696_00205</name>
</gene>
<dbReference type="Proteomes" id="UP000623172">
    <property type="component" value="Unassembled WGS sequence"/>
</dbReference>
<sequence>MKKQRFAVLPILISAVLTLALAGCDTGGGKTTPSPSPSASPSAAATPVPTSEPVATPAPAATPEASLAAPTPSSVPEMTPFVSGEGSCGPESYTPGDNPIDDAFAKDFEAASATPELQLLAETYKNAWRAELTNVSRQIDGLFTYEDDRDVIEDYVDDVLDLAEEKAALEEIAYSDYTLSPRERASGRGTGAGYSADFARAYTYRGAVLDLAKTYGILTGERGGYTFVYQGTGAGIAK</sequence>
<feature type="chain" id="PRO_5037737102" evidence="2">
    <location>
        <begin position="23"/>
        <end position="238"/>
    </location>
</feature>
<feature type="compositionally biased region" description="Low complexity" evidence="1">
    <location>
        <begin position="31"/>
        <end position="74"/>
    </location>
</feature>
<proteinExistence type="predicted"/>
<dbReference type="RefSeq" id="WP_249314157.1">
    <property type="nucleotide sequence ID" value="NZ_JACRSR010000001.1"/>
</dbReference>
<evidence type="ECO:0000313" key="3">
    <source>
        <dbReference type="EMBL" id="MBC8530268.1"/>
    </source>
</evidence>
<evidence type="ECO:0000256" key="1">
    <source>
        <dbReference type="SAM" id="MobiDB-lite"/>
    </source>
</evidence>
<protein>
    <submittedName>
        <fullName evidence="3">Uncharacterized protein</fullName>
    </submittedName>
</protein>